<reference evidence="1" key="1">
    <citation type="journal article" date="2014" name="Front. Microbiol.">
        <title>High frequency of phylogenetically diverse reductive dehalogenase-homologous genes in deep subseafloor sedimentary metagenomes.</title>
        <authorList>
            <person name="Kawai M."/>
            <person name="Futagami T."/>
            <person name="Toyoda A."/>
            <person name="Takaki Y."/>
            <person name="Nishi S."/>
            <person name="Hori S."/>
            <person name="Arai W."/>
            <person name="Tsubouchi T."/>
            <person name="Morono Y."/>
            <person name="Uchiyama I."/>
            <person name="Ito T."/>
            <person name="Fujiyama A."/>
            <person name="Inagaki F."/>
            <person name="Takami H."/>
        </authorList>
    </citation>
    <scope>NUCLEOTIDE SEQUENCE</scope>
    <source>
        <strain evidence="1">Expedition CK06-06</strain>
    </source>
</reference>
<accession>X1BX18</accession>
<evidence type="ECO:0000313" key="1">
    <source>
        <dbReference type="EMBL" id="GAH00341.1"/>
    </source>
</evidence>
<protein>
    <submittedName>
        <fullName evidence="1">Uncharacterized protein</fullName>
    </submittedName>
</protein>
<name>X1BX18_9ZZZZ</name>
<feature type="non-terminal residue" evidence="1">
    <location>
        <position position="1"/>
    </location>
</feature>
<sequence length="35" mass="3996">KSHSLVASYDRNSETFYYHTNCEGNVISIQSDENS</sequence>
<comment type="caution">
    <text evidence="1">The sequence shown here is derived from an EMBL/GenBank/DDBJ whole genome shotgun (WGS) entry which is preliminary data.</text>
</comment>
<proteinExistence type="predicted"/>
<dbReference type="AlphaFoldDB" id="X1BX18"/>
<gene>
    <name evidence="1" type="ORF">S01H4_37452</name>
</gene>
<organism evidence="1">
    <name type="scientific">marine sediment metagenome</name>
    <dbReference type="NCBI Taxonomy" id="412755"/>
    <lineage>
        <taxon>unclassified sequences</taxon>
        <taxon>metagenomes</taxon>
        <taxon>ecological metagenomes</taxon>
    </lineage>
</organism>
<dbReference type="EMBL" id="BART01020120">
    <property type="protein sequence ID" value="GAH00341.1"/>
    <property type="molecule type" value="Genomic_DNA"/>
</dbReference>